<dbReference type="PANTHER" id="PTHR11365:SF23">
    <property type="entry name" value="HYPOTHETICAL 5-OXOPROLINASE (EUROFUNG)-RELATED"/>
    <property type="match status" value="1"/>
</dbReference>
<proteinExistence type="predicted"/>
<evidence type="ECO:0000313" key="5">
    <source>
        <dbReference type="Proteomes" id="UP000606172"/>
    </source>
</evidence>
<dbReference type="Proteomes" id="UP000606172">
    <property type="component" value="Unassembled WGS sequence"/>
</dbReference>
<dbReference type="InterPro" id="IPR045079">
    <property type="entry name" value="Oxoprolinase-like"/>
</dbReference>
<sequence length="736" mass="78055">MSLRRNAHDISACHIRTLRKPTLREISVGSTTDTAPRFFVGTDVGGTFTDLVVLQDGRPPRLFKSPTTPRDRSEGVIAALALAAESYGMSLGAFCASIVYFAHGTTAATNALIERKGTPTALLTTRGFTDTMLIQRSMTSWVGLANATGHYSRRRNPEPIVARDRIAGITERIDSSGAQVVALNEEEVRGVLRRLRTEGVRALAVSFLWSFVNGAHERQVERIAQEEWPEAYLTLSHRVAPVIGEYERSATTVVNSYLGPVIRDYVAGLERRLRSSGFAGDFSIMDSGGGVMRAEDAASRAASMLTSGPAGGVLASTALAKRLGHANVITSDMGGTSFDVGLIIDGQPLVELVSEVGDLHLALPRIKVTAIGAGGGSIAWVDEAGVLVVGPESAGSVPGPACYGRGGDRPTVTDADVVLGIIDPARFLGGKMPLDRSMAEKAIREHIADPLGLSVEEAAAGIRRVADNQMADLLRKVTVEQGHDPRDFTVYAYGGAGPTHAYAYTEAAGIATLVVPPTSTVHSAYGTVTADRYRAVQTTDVQRTPPGAADPAAHLDTVRIDTALGELARRCLADLDDDPRTRLTRVAYLKFRRQSHELPLTLPDGDVTTDVLRDLIAEFRAAYERVYGAGTALLAAGVEIHTLRVEGRVTVTDVEQGPHAGSPDPAASLLGERDVHFPETGRVPTPVYRGENLGPGAALTGPAILEFPGTTVVLGPGQALKVDPHSNLVIDCKGDA</sequence>
<evidence type="ECO:0000313" key="4">
    <source>
        <dbReference type="EMBL" id="GII95249.1"/>
    </source>
</evidence>
<dbReference type="InterPro" id="IPR008040">
    <property type="entry name" value="Hydant_A_N"/>
</dbReference>
<keyword evidence="5" id="KW-1185">Reference proteome</keyword>
<feature type="domain" description="Acetophenone carboxylase-like C-terminal" evidence="3">
    <location>
        <begin position="582"/>
        <end position="726"/>
    </location>
</feature>
<dbReference type="PANTHER" id="PTHR11365">
    <property type="entry name" value="5-OXOPROLINASE RELATED"/>
    <property type="match status" value="1"/>
</dbReference>
<dbReference type="EMBL" id="BOOW01000034">
    <property type="protein sequence ID" value="GII95249.1"/>
    <property type="molecule type" value="Genomic_DNA"/>
</dbReference>
<reference evidence="4" key="1">
    <citation type="submission" date="2021-01" db="EMBL/GenBank/DDBJ databases">
        <title>Whole genome shotgun sequence of Sinosporangium siamense NBRC 109515.</title>
        <authorList>
            <person name="Komaki H."/>
            <person name="Tamura T."/>
        </authorList>
    </citation>
    <scope>NUCLEOTIDE SEQUENCE</scope>
    <source>
        <strain evidence="4">NBRC 109515</strain>
    </source>
</reference>
<evidence type="ECO:0000259" key="3">
    <source>
        <dbReference type="Pfam" id="PF19278"/>
    </source>
</evidence>
<dbReference type="GO" id="GO:0017168">
    <property type="term" value="F:5-oxoprolinase (ATP-hydrolyzing) activity"/>
    <property type="evidence" value="ECO:0007669"/>
    <property type="project" value="TreeGrafter"/>
</dbReference>
<evidence type="ECO:0000259" key="1">
    <source>
        <dbReference type="Pfam" id="PF01968"/>
    </source>
</evidence>
<dbReference type="Pfam" id="PF05378">
    <property type="entry name" value="Hydant_A_N"/>
    <property type="match status" value="1"/>
</dbReference>
<feature type="domain" description="Hydantoinase A/oxoprolinase" evidence="1">
    <location>
        <begin position="248"/>
        <end position="531"/>
    </location>
</feature>
<dbReference type="AlphaFoldDB" id="A0A919RMN9"/>
<protein>
    <submittedName>
        <fullName evidence="4">5-oxoprolinase</fullName>
    </submittedName>
</protein>
<dbReference type="GO" id="GO:0006749">
    <property type="term" value="P:glutathione metabolic process"/>
    <property type="evidence" value="ECO:0007669"/>
    <property type="project" value="TreeGrafter"/>
</dbReference>
<organism evidence="4 5">
    <name type="scientific">Sinosporangium siamense</name>
    <dbReference type="NCBI Taxonomy" id="1367973"/>
    <lineage>
        <taxon>Bacteria</taxon>
        <taxon>Bacillati</taxon>
        <taxon>Actinomycetota</taxon>
        <taxon>Actinomycetes</taxon>
        <taxon>Streptosporangiales</taxon>
        <taxon>Streptosporangiaceae</taxon>
        <taxon>Sinosporangium</taxon>
    </lineage>
</organism>
<dbReference type="InterPro" id="IPR049517">
    <property type="entry name" value="ACX-like_C"/>
</dbReference>
<dbReference type="InterPro" id="IPR002821">
    <property type="entry name" value="Hydantoinase_A"/>
</dbReference>
<feature type="domain" description="Hydantoinase/oxoprolinase N-terminal" evidence="2">
    <location>
        <begin position="40"/>
        <end position="227"/>
    </location>
</feature>
<name>A0A919RMN9_9ACTN</name>
<dbReference type="Pfam" id="PF01968">
    <property type="entry name" value="Hydantoinase_A"/>
    <property type="match status" value="1"/>
</dbReference>
<evidence type="ECO:0000259" key="2">
    <source>
        <dbReference type="Pfam" id="PF05378"/>
    </source>
</evidence>
<gene>
    <name evidence="4" type="ORF">Ssi02_54800</name>
</gene>
<accession>A0A919RMN9</accession>
<dbReference type="Pfam" id="PF19278">
    <property type="entry name" value="Hydant_A_C"/>
    <property type="match status" value="1"/>
</dbReference>
<dbReference type="GO" id="GO:0005829">
    <property type="term" value="C:cytosol"/>
    <property type="evidence" value="ECO:0007669"/>
    <property type="project" value="TreeGrafter"/>
</dbReference>
<comment type="caution">
    <text evidence="4">The sequence shown here is derived from an EMBL/GenBank/DDBJ whole genome shotgun (WGS) entry which is preliminary data.</text>
</comment>